<dbReference type="EMBL" id="REGN01002538">
    <property type="protein sequence ID" value="RNA27470.1"/>
    <property type="molecule type" value="Genomic_DNA"/>
</dbReference>
<accession>A0A3M7RVI6</accession>
<keyword evidence="2" id="KW-1185">Reference proteome</keyword>
<comment type="caution">
    <text evidence="1">The sequence shown here is derived from an EMBL/GenBank/DDBJ whole genome shotgun (WGS) entry which is preliminary data.</text>
</comment>
<dbReference type="GO" id="GO:0008061">
    <property type="term" value="F:chitin binding"/>
    <property type="evidence" value="ECO:0007669"/>
    <property type="project" value="InterPro"/>
</dbReference>
<protein>
    <recommendedName>
        <fullName evidence="3">Chitin-binding type-2 domain-containing protein</fullName>
    </recommendedName>
</protein>
<dbReference type="Proteomes" id="UP000276133">
    <property type="component" value="Unassembled WGS sequence"/>
</dbReference>
<reference evidence="1 2" key="1">
    <citation type="journal article" date="2018" name="Sci. Rep.">
        <title>Genomic signatures of local adaptation to the degree of environmental predictability in rotifers.</title>
        <authorList>
            <person name="Franch-Gras L."/>
            <person name="Hahn C."/>
            <person name="Garcia-Roger E.M."/>
            <person name="Carmona M.J."/>
            <person name="Serra M."/>
            <person name="Gomez A."/>
        </authorList>
    </citation>
    <scope>NUCLEOTIDE SEQUENCE [LARGE SCALE GENOMIC DNA]</scope>
    <source>
        <strain evidence="1">HYR1</strain>
    </source>
</reference>
<organism evidence="1 2">
    <name type="scientific">Brachionus plicatilis</name>
    <name type="common">Marine rotifer</name>
    <name type="synonym">Brachionus muelleri</name>
    <dbReference type="NCBI Taxonomy" id="10195"/>
    <lineage>
        <taxon>Eukaryota</taxon>
        <taxon>Metazoa</taxon>
        <taxon>Spiralia</taxon>
        <taxon>Gnathifera</taxon>
        <taxon>Rotifera</taxon>
        <taxon>Eurotatoria</taxon>
        <taxon>Monogononta</taxon>
        <taxon>Pseudotrocha</taxon>
        <taxon>Ploima</taxon>
        <taxon>Brachionidae</taxon>
        <taxon>Brachionus</taxon>
    </lineage>
</organism>
<sequence>ENEDSSLEQFVRSYPIPSKFYNDQWNNNQNLNLEPAKHLFFNQPSVFPIQPVPLPDPIFAQSPVQVLPLPNPFPIQQPAIGIDGQVIIENLLGGVAFNCWGRQSGHYRDTYFCDVFHACVHGYQRKTYSCPFVGETQYFNEVTQKCEFFRKNPLACASKVFYH</sequence>
<proteinExistence type="predicted"/>
<dbReference type="SUPFAM" id="SSF57625">
    <property type="entry name" value="Invertebrate chitin-binding proteins"/>
    <property type="match status" value="1"/>
</dbReference>
<feature type="non-terminal residue" evidence="1">
    <location>
        <position position="1"/>
    </location>
</feature>
<evidence type="ECO:0000313" key="2">
    <source>
        <dbReference type="Proteomes" id="UP000276133"/>
    </source>
</evidence>
<evidence type="ECO:0008006" key="3">
    <source>
        <dbReference type="Google" id="ProtNLM"/>
    </source>
</evidence>
<dbReference type="InterPro" id="IPR036508">
    <property type="entry name" value="Chitin-bd_dom_sf"/>
</dbReference>
<gene>
    <name evidence="1" type="ORF">BpHYR1_025774</name>
</gene>
<name>A0A3M7RVI6_BRAPC</name>
<evidence type="ECO:0000313" key="1">
    <source>
        <dbReference type="EMBL" id="RNA27470.1"/>
    </source>
</evidence>
<dbReference type="AlphaFoldDB" id="A0A3M7RVI6"/>